<keyword evidence="1" id="KW-0547">Nucleotide-binding</keyword>
<dbReference type="Proteomes" id="UP001076464">
    <property type="component" value="Unassembled WGS sequence"/>
</dbReference>
<accession>A0ACC6CBR0</accession>
<evidence type="ECO:0000313" key="2">
    <source>
        <dbReference type="Proteomes" id="UP001076464"/>
    </source>
</evidence>
<protein>
    <submittedName>
        <fullName evidence="1">ATP-binding protein</fullName>
    </submittedName>
</protein>
<sequence>MNAPTPILAGADLDAVFPFYILLHADGTVLSVGTGLHRVLPALAPGTRLRDQLTPTRPVALATADDWLRFDGQAVLLETVQAGGLSLRGQLCSQPDQRVLLLLRPKVQTFEDLKTHGLQLEDLAAHDATGDLLLLQRAAQTSREDAQRLTDRLRQKTQQLQLMSELSAMGMGYFSASGELRQSNRLLNTILRVEPGAPAFRNVADVEQHLRGLVDASDAVWLRLDELALHASDDDGAFVLRTRDGRHLSLLYRSGGDHEHVLFVRDVTRETLVDRMKSEFLTLAAHELRTPMTSIFGFSELLIHRTLTPERFRDTAATIHKQAAWMVSLLDEVLDVARIEAKQSGDLHLSAIHLSALLPDTINAYGNAHQTTELRLDLPDDLPPMRADRVKAGQALGNVISNAIKYSPNGGIVDIRCRPQAKGSLPGLLIEVQDHGIGMSEEQVARIFERFYRADPSGHIPGTGLGMTLVEQIMKLHRGTVKVASTLGQGTCVSLWFPTATEAAPSEGASA</sequence>
<dbReference type="EMBL" id="JAPPUY010000003">
    <property type="protein sequence ID" value="MCY4745769.1"/>
    <property type="molecule type" value="Genomic_DNA"/>
</dbReference>
<name>A0ACC6CBR0_9BURK</name>
<organism evidence="1 2">
    <name type="scientific">Roseateles hydrophilus</name>
    <dbReference type="NCBI Taxonomy" id="2975054"/>
    <lineage>
        <taxon>Bacteria</taxon>
        <taxon>Pseudomonadati</taxon>
        <taxon>Pseudomonadota</taxon>
        <taxon>Betaproteobacteria</taxon>
        <taxon>Burkholderiales</taxon>
        <taxon>Sphaerotilaceae</taxon>
        <taxon>Roseateles</taxon>
    </lineage>
</organism>
<gene>
    <name evidence="1" type="ORF">NYO99_12365</name>
</gene>
<proteinExistence type="predicted"/>
<keyword evidence="2" id="KW-1185">Reference proteome</keyword>
<comment type="caution">
    <text evidence="1">The sequence shown here is derived from an EMBL/GenBank/DDBJ whole genome shotgun (WGS) entry which is preliminary data.</text>
</comment>
<keyword evidence="1" id="KW-0067">ATP-binding</keyword>
<reference evidence="1" key="1">
    <citation type="submission" date="2022-08" db="EMBL/GenBank/DDBJ databases">
        <title>Genome sequencing of Pelomonas sp. UHG3.</title>
        <authorList>
            <person name="So Y."/>
        </authorList>
    </citation>
    <scope>NUCLEOTIDE SEQUENCE</scope>
    <source>
        <strain evidence="1">UHG3</strain>
    </source>
</reference>
<evidence type="ECO:0000313" key="1">
    <source>
        <dbReference type="EMBL" id="MCY4745769.1"/>
    </source>
</evidence>